<feature type="compositionally biased region" description="Basic and acidic residues" evidence="5">
    <location>
        <begin position="677"/>
        <end position="693"/>
    </location>
</feature>
<sequence length="693" mass="73914">MSRPDSLHDTLNDRDAREYHSRVGGQIDATTEGLEAAAGVDGPAITGQELDTSPQATATEDKLAPTAVDESTILTGKKLAIVFVSMLLSIFLIALDQTILATALPRIASDFKAFNLQGWVSSAFILTRTLALFGSCCYSLTKANFYSCLTETGFLLPSGQLLRVWPASELRFFLLLLPSCFYLRESVDAEKNTDLSNICHNPKEHCLLIAIVLFEVGSALCAGAPNVYALIVGRAISGVGAAGIFTSMLQILAQVTRLEDRPRLFGFFGAVFGLSSVIGPLMGGALTDSSTYGWRFCFVLNIPVGAVTFTAVTFMLKASPPLGAKPDETTMKARIRNTGRMDWVGATLLFAAITCLVLALQWGGNTKPWNSGSVIACLVVAVVLGAASILWQSWLGDRAMVPGKVFKSLSIFAICGYSFTTRFALLIFTYYLPLFYQAGRDHTATKSGIDILPFMLGVVISVILGGQIVARIGRYWPFLVIGPVFMSIGSGLMYTISVSTPSPTLIGFQILAGIGVGLSMQNSLLAMQAEFKDNPKLVAQATSMASFSQFLGGTIGLAVGQAAFSSRLSANLRQYAPTAPASVIERSPLAIYTAIEASIRPDVIKAYVKALDIVFILGVPFGVLALLLSLLIKNIDIRAPKAHAKPKDEEEGAATAHAETASSPEKIAQKVDTVSDDGQHAGADSKKRLSSEA</sequence>
<evidence type="ECO:0000256" key="6">
    <source>
        <dbReference type="SAM" id="Phobius"/>
    </source>
</evidence>
<dbReference type="Pfam" id="PF07690">
    <property type="entry name" value="MFS_1"/>
    <property type="match status" value="1"/>
</dbReference>
<evidence type="ECO:0000256" key="3">
    <source>
        <dbReference type="ARBA" id="ARBA00022989"/>
    </source>
</evidence>
<feature type="transmembrane region" description="Helical" evidence="6">
    <location>
        <begin position="205"/>
        <end position="225"/>
    </location>
</feature>
<feature type="transmembrane region" description="Helical" evidence="6">
    <location>
        <begin position="506"/>
        <end position="525"/>
    </location>
</feature>
<organism evidence="8 9">
    <name type="scientific">Microbotryum silenes-dioicae</name>
    <dbReference type="NCBI Taxonomy" id="796604"/>
    <lineage>
        <taxon>Eukaryota</taxon>
        <taxon>Fungi</taxon>
        <taxon>Dikarya</taxon>
        <taxon>Basidiomycota</taxon>
        <taxon>Pucciniomycotina</taxon>
        <taxon>Microbotryomycetes</taxon>
        <taxon>Microbotryales</taxon>
        <taxon>Microbotryaceae</taxon>
        <taxon>Microbotryum</taxon>
    </lineage>
</organism>
<dbReference type="Proteomes" id="UP000249464">
    <property type="component" value="Unassembled WGS sequence"/>
</dbReference>
<dbReference type="EMBL" id="FQNC01000016">
    <property type="protein sequence ID" value="SGY19517.1"/>
    <property type="molecule type" value="Genomic_DNA"/>
</dbReference>
<dbReference type="AlphaFoldDB" id="A0A2X0LUI7"/>
<feature type="region of interest" description="Disordered" evidence="5">
    <location>
        <begin position="642"/>
        <end position="693"/>
    </location>
</feature>
<name>A0A2X0LUI7_9BASI</name>
<gene>
    <name evidence="8" type="primary">BQ5605_C014g07668</name>
    <name evidence="8" type="ORF">BQ5605_C014G07668</name>
</gene>
<protein>
    <submittedName>
        <fullName evidence="8">BQ5605_C014g07668 protein</fullName>
    </submittedName>
</protein>
<dbReference type="PRINTS" id="PR01035">
    <property type="entry name" value="TCRTETA"/>
</dbReference>
<dbReference type="InterPro" id="IPR020846">
    <property type="entry name" value="MFS_dom"/>
</dbReference>
<dbReference type="PROSITE" id="PS50850">
    <property type="entry name" value="MFS"/>
    <property type="match status" value="1"/>
</dbReference>
<dbReference type="CDD" id="cd17502">
    <property type="entry name" value="MFS_Azr1_MDR_like"/>
    <property type="match status" value="1"/>
</dbReference>
<feature type="compositionally biased region" description="Low complexity" evidence="5">
    <location>
        <begin position="653"/>
        <end position="665"/>
    </location>
</feature>
<dbReference type="GO" id="GO:0005886">
    <property type="term" value="C:plasma membrane"/>
    <property type="evidence" value="ECO:0007669"/>
    <property type="project" value="TreeGrafter"/>
</dbReference>
<keyword evidence="2 6" id="KW-0812">Transmembrane</keyword>
<evidence type="ECO:0000256" key="4">
    <source>
        <dbReference type="ARBA" id="ARBA00023136"/>
    </source>
</evidence>
<feature type="transmembrane region" description="Helical" evidence="6">
    <location>
        <begin position="231"/>
        <end position="252"/>
    </location>
</feature>
<feature type="transmembrane region" description="Helical" evidence="6">
    <location>
        <begin position="476"/>
        <end position="494"/>
    </location>
</feature>
<accession>A0A2X0LUI7</accession>
<proteinExistence type="predicted"/>
<evidence type="ECO:0000256" key="1">
    <source>
        <dbReference type="ARBA" id="ARBA00004141"/>
    </source>
</evidence>
<keyword evidence="3 6" id="KW-1133">Transmembrane helix</keyword>
<feature type="transmembrane region" description="Helical" evidence="6">
    <location>
        <begin position="411"/>
        <end position="431"/>
    </location>
</feature>
<dbReference type="STRING" id="796604.A0A2X0LUI7"/>
<keyword evidence="4 6" id="KW-0472">Membrane</keyword>
<feature type="transmembrane region" description="Helical" evidence="6">
    <location>
        <begin position="537"/>
        <end position="564"/>
    </location>
</feature>
<feature type="transmembrane region" description="Helical" evidence="6">
    <location>
        <begin position="341"/>
        <end position="363"/>
    </location>
</feature>
<feature type="transmembrane region" description="Helical" evidence="6">
    <location>
        <begin position="264"/>
        <end position="286"/>
    </location>
</feature>
<feature type="region of interest" description="Disordered" evidence="5">
    <location>
        <begin position="1"/>
        <end position="24"/>
    </location>
</feature>
<dbReference type="InterPro" id="IPR001958">
    <property type="entry name" value="Tet-R_TetA/multi-R_MdtG-like"/>
</dbReference>
<feature type="transmembrane region" description="Helical" evidence="6">
    <location>
        <begin position="292"/>
        <end position="316"/>
    </location>
</feature>
<dbReference type="InterPro" id="IPR036259">
    <property type="entry name" value="MFS_trans_sf"/>
</dbReference>
<dbReference type="PANTHER" id="PTHR23501">
    <property type="entry name" value="MAJOR FACILITATOR SUPERFAMILY"/>
    <property type="match status" value="1"/>
</dbReference>
<evidence type="ECO:0000259" key="7">
    <source>
        <dbReference type="PROSITE" id="PS50850"/>
    </source>
</evidence>
<feature type="domain" description="Major facilitator superfamily (MFS) profile" evidence="7">
    <location>
        <begin position="82"/>
        <end position="637"/>
    </location>
</feature>
<evidence type="ECO:0000256" key="2">
    <source>
        <dbReference type="ARBA" id="ARBA00022692"/>
    </source>
</evidence>
<dbReference type="Gene3D" id="1.20.1250.20">
    <property type="entry name" value="MFS general substrate transporter like domains"/>
    <property type="match status" value="2"/>
</dbReference>
<comment type="subcellular location">
    <subcellularLocation>
        <location evidence="1">Membrane</location>
        <topology evidence="1">Multi-pass membrane protein</topology>
    </subcellularLocation>
</comment>
<evidence type="ECO:0000313" key="8">
    <source>
        <dbReference type="EMBL" id="SGY19517.1"/>
    </source>
</evidence>
<dbReference type="GO" id="GO:0022857">
    <property type="term" value="F:transmembrane transporter activity"/>
    <property type="evidence" value="ECO:0007669"/>
    <property type="project" value="InterPro"/>
</dbReference>
<reference evidence="8 9" key="1">
    <citation type="submission" date="2016-11" db="EMBL/GenBank/DDBJ databases">
        <authorList>
            <person name="Jaros S."/>
            <person name="Januszkiewicz K."/>
            <person name="Wedrychowicz H."/>
        </authorList>
    </citation>
    <scope>NUCLEOTIDE SEQUENCE [LARGE SCALE GENOMIC DNA]</scope>
</reference>
<feature type="compositionally biased region" description="Basic and acidic residues" evidence="5">
    <location>
        <begin position="1"/>
        <end position="21"/>
    </location>
</feature>
<dbReference type="PANTHER" id="PTHR23501:SF198">
    <property type="entry name" value="AZOLE RESISTANCE PROTEIN 1-RELATED"/>
    <property type="match status" value="1"/>
</dbReference>
<feature type="transmembrane region" description="Helical" evidence="6">
    <location>
        <begin position="369"/>
        <end position="391"/>
    </location>
</feature>
<dbReference type="InterPro" id="IPR011701">
    <property type="entry name" value="MFS"/>
</dbReference>
<evidence type="ECO:0000256" key="5">
    <source>
        <dbReference type="SAM" id="MobiDB-lite"/>
    </source>
</evidence>
<feature type="transmembrane region" description="Helical" evidence="6">
    <location>
        <begin position="116"/>
        <end position="141"/>
    </location>
</feature>
<dbReference type="SUPFAM" id="SSF103473">
    <property type="entry name" value="MFS general substrate transporter"/>
    <property type="match status" value="1"/>
</dbReference>
<keyword evidence="9" id="KW-1185">Reference proteome</keyword>
<feature type="transmembrane region" description="Helical" evidence="6">
    <location>
        <begin position="613"/>
        <end position="632"/>
    </location>
</feature>
<feature type="transmembrane region" description="Helical" evidence="6">
    <location>
        <begin position="79"/>
        <end position="104"/>
    </location>
</feature>
<feature type="transmembrane region" description="Helical" evidence="6">
    <location>
        <begin position="451"/>
        <end position="469"/>
    </location>
</feature>
<evidence type="ECO:0000313" key="9">
    <source>
        <dbReference type="Proteomes" id="UP000249464"/>
    </source>
</evidence>